<dbReference type="RefSeq" id="WP_094786501.1">
    <property type="nucleotide sequence ID" value="NZ_NDXW01000001.1"/>
</dbReference>
<dbReference type="EC" id="2.4.1.110" evidence="4"/>
<dbReference type="Gene3D" id="3.40.50.2000">
    <property type="entry name" value="Glycogen Phosphorylase B"/>
    <property type="match status" value="1"/>
</dbReference>
<keyword evidence="10" id="KW-1185">Reference proteome</keyword>
<evidence type="ECO:0000256" key="4">
    <source>
        <dbReference type="ARBA" id="ARBA00044517"/>
    </source>
</evidence>
<evidence type="ECO:0000256" key="1">
    <source>
        <dbReference type="ARBA" id="ARBA00009481"/>
    </source>
</evidence>
<comment type="catalytic activity">
    <reaction evidence="6">
        <text>queuosine(34) in tRNA(Asp) + GDP-alpha-D-mannose = O-4''-alpha-D-mannosylqueuosine(34) in tRNA(Asp) + GDP + H(+)</text>
        <dbReference type="Rhea" id="RHEA:12885"/>
        <dbReference type="Rhea" id="RHEA-COMP:18572"/>
        <dbReference type="Rhea" id="RHEA-COMP:18581"/>
        <dbReference type="ChEBI" id="CHEBI:15378"/>
        <dbReference type="ChEBI" id="CHEBI:57527"/>
        <dbReference type="ChEBI" id="CHEBI:58189"/>
        <dbReference type="ChEBI" id="CHEBI:194431"/>
        <dbReference type="ChEBI" id="CHEBI:194442"/>
        <dbReference type="EC" id="2.4.1.110"/>
    </reaction>
    <physiologicalReaction direction="left-to-right" evidence="6">
        <dbReference type="Rhea" id="RHEA:12886"/>
    </physiologicalReaction>
</comment>
<evidence type="ECO:0000313" key="10">
    <source>
        <dbReference type="Proteomes" id="UP000257039"/>
    </source>
</evidence>
<dbReference type="Pfam" id="PF00534">
    <property type="entry name" value="Glycos_transf_1"/>
    <property type="match status" value="1"/>
</dbReference>
<proteinExistence type="inferred from homology"/>
<gene>
    <name evidence="9" type="ORF">B9G39_06470</name>
</gene>
<keyword evidence="2" id="KW-0328">Glycosyltransferase</keyword>
<dbReference type="InterPro" id="IPR051862">
    <property type="entry name" value="GT-like_domain_containing_1"/>
</dbReference>
<reference evidence="9 10" key="1">
    <citation type="submission" date="2017-04" db="EMBL/GenBank/DDBJ databases">
        <title>Draft genome sequence of Zooshikella ganghwensis VG4 isolated from Red Sea sediments.</title>
        <authorList>
            <person name="Rehman Z."/>
            <person name="Alam I."/>
            <person name="Kamau A."/>
            <person name="Bajic V."/>
            <person name="Leiknes T."/>
        </authorList>
    </citation>
    <scope>NUCLEOTIDE SEQUENCE [LARGE SCALE GENOMIC DNA]</scope>
    <source>
        <strain evidence="9 10">VG4</strain>
    </source>
</reference>
<dbReference type="InterPro" id="IPR001296">
    <property type="entry name" value="Glyco_trans_1"/>
</dbReference>
<dbReference type="GO" id="GO:0016438">
    <property type="term" value="F:tRNA-queuosine(34) beta-mannosyltransferase activity"/>
    <property type="evidence" value="ECO:0007669"/>
    <property type="project" value="UniProtKB-EC"/>
</dbReference>
<dbReference type="SUPFAM" id="SSF53756">
    <property type="entry name" value="UDP-Glycosyltransferase/glycogen phosphorylase"/>
    <property type="match status" value="1"/>
</dbReference>
<evidence type="ECO:0000256" key="5">
    <source>
        <dbReference type="ARBA" id="ARBA00044539"/>
    </source>
</evidence>
<feature type="domain" description="tRNA-queuosine alpha-mannosyltransferase N-terminal" evidence="8">
    <location>
        <begin position="13"/>
        <end position="182"/>
    </location>
</feature>
<comment type="similarity">
    <text evidence="1">Belongs to the glycosyltransferase group 1 family. Glycosyltransferase 4 subfamily.</text>
</comment>
<sequence>MPENNTPTIFPKRILLLSPYDAVSHCYWHKGLVKAFPAIEWTVLTLPARFFSWRIRGNSLTLGLGYRDILLQPYDLIIATSMTDLSALRGMVPTLSKIPTILYFHENQFVYPIQENVVDSVGAQVITLYSALVADCVVFNTIYNQETFLYGAKKLLGQLPDGVPVNVIPEIVQKCRVVPVPLQEDHFFQLKPTVPEQKLQIIWNHRWEYDKAPERFFSAIAQLVTKTRNICVHVVGQQFRNKPPCFAEFYQKYADIVGKWGFVENREEYYQLLASSDVVVSTALHDFQGIAIQEAVALGCIPVVPNRLAYPHLFAEDYCYPSNTEAHEQEAEHLVTRLYQLVIAKQQNKLPQAPMMQKWYWSSLKETYASLFSEVCVARLAEK</sequence>
<feature type="domain" description="Glycosyl transferase family 1" evidence="7">
    <location>
        <begin position="192"/>
        <end position="318"/>
    </location>
</feature>
<protein>
    <recommendedName>
        <fullName evidence="5">tRNA-queuosine alpha-mannosyltransferase</fullName>
        <ecNumber evidence="4">2.4.1.110</ecNumber>
    </recommendedName>
</protein>
<comment type="caution">
    <text evidence="9">The sequence shown here is derived from an EMBL/GenBank/DDBJ whole genome shotgun (WGS) entry which is preliminary data.</text>
</comment>
<evidence type="ECO:0000259" key="8">
    <source>
        <dbReference type="Pfam" id="PF12038"/>
    </source>
</evidence>
<organism evidence="9 10">
    <name type="scientific">Zooshikella ganghwensis</name>
    <dbReference type="NCBI Taxonomy" id="202772"/>
    <lineage>
        <taxon>Bacteria</taxon>
        <taxon>Pseudomonadati</taxon>
        <taxon>Pseudomonadota</taxon>
        <taxon>Gammaproteobacteria</taxon>
        <taxon>Oceanospirillales</taxon>
        <taxon>Zooshikellaceae</taxon>
        <taxon>Zooshikella</taxon>
    </lineage>
</organism>
<dbReference type="EMBL" id="NDXW01000001">
    <property type="protein sequence ID" value="RDH43119.1"/>
    <property type="molecule type" value="Genomic_DNA"/>
</dbReference>
<evidence type="ECO:0000256" key="2">
    <source>
        <dbReference type="ARBA" id="ARBA00022676"/>
    </source>
</evidence>
<dbReference type="Proteomes" id="UP000257039">
    <property type="component" value="Unassembled WGS sequence"/>
</dbReference>
<dbReference type="Pfam" id="PF12038">
    <property type="entry name" value="QTMAN_N"/>
    <property type="match status" value="1"/>
</dbReference>
<evidence type="ECO:0000313" key="9">
    <source>
        <dbReference type="EMBL" id="RDH43119.1"/>
    </source>
</evidence>
<accession>A0A4P9VKR8</accession>
<name>A0A4P9VKR8_9GAMM</name>
<keyword evidence="3" id="KW-0808">Transferase</keyword>
<evidence type="ECO:0000256" key="6">
    <source>
        <dbReference type="ARBA" id="ARBA00048439"/>
    </source>
</evidence>
<dbReference type="PANTHER" id="PTHR13615">
    <property type="entry name" value="GLYCOSYLTRANSFERASE-LIKE 1"/>
    <property type="match status" value="1"/>
</dbReference>
<evidence type="ECO:0000256" key="3">
    <source>
        <dbReference type="ARBA" id="ARBA00022679"/>
    </source>
</evidence>
<dbReference type="AlphaFoldDB" id="A0A4P9VKR8"/>
<dbReference type="PANTHER" id="PTHR13615:SF3">
    <property type="entry name" value="GLYCOSYLTRANSFERASE-LIKE DOMAIN-CONTAINING PROTEIN 1"/>
    <property type="match status" value="1"/>
</dbReference>
<dbReference type="InterPro" id="IPR022701">
    <property type="entry name" value="QTMAN_N"/>
</dbReference>
<evidence type="ECO:0000259" key="7">
    <source>
        <dbReference type="Pfam" id="PF00534"/>
    </source>
</evidence>
<dbReference type="CDD" id="cd01635">
    <property type="entry name" value="Glycosyltransferase_GTB-type"/>
    <property type="match status" value="1"/>
</dbReference>